<proteinExistence type="predicted"/>
<keyword evidence="3" id="KW-1185">Reference proteome</keyword>
<dbReference type="PANTHER" id="PTHR36180:SF2">
    <property type="entry name" value="BRO FAMILY PROTEIN"/>
    <property type="match status" value="1"/>
</dbReference>
<dbReference type="Pfam" id="PF02498">
    <property type="entry name" value="Bro-N"/>
    <property type="match status" value="1"/>
</dbReference>
<sequence length="147" mass="16449">MRLTQEPVSCDTAQAPNKPAVATYSFNGMDLRVVEIAGEPWFVAVDAYIVLYGKKTGIRARDFLSPSDMQIIWKKGLSESNSLSSLFSGSQYRIALISESGLYKLVMRSDKKEAKQFQEWVTREVLPSIRKTGTYTMPGAENVPPYT</sequence>
<dbReference type="Proteomes" id="UP000043764">
    <property type="component" value="Unassembled WGS sequence"/>
</dbReference>
<gene>
    <name evidence="2" type="ORF">NIT7321_02838</name>
</gene>
<name>A0A0H5D429_9RHOB</name>
<evidence type="ECO:0000313" key="2">
    <source>
        <dbReference type="EMBL" id="CRL11967.1"/>
    </source>
</evidence>
<dbReference type="AlphaFoldDB" id="A0A0H5D429"/>
<evidence type="ECO:0000259" key="1">
    <source>
        <dbReference type="PROSITE" id="PS51750"/>
    </source>
</evidence>
<dbReference type="PROSITE" id="PS51750">
    <property type="entry name" value="BRO_N"/>
    <property type="match status" value="1"/>
</dbReference>
<organism evidence="2 3">
    <name type="scientific">Phaeobacter italicus</name>
    <dbReference type="NCBI Taxonomy" id="481446"/>
    <lineage>
        <taxon>Bacteria</taxon>
        <taxon>Pseudomonadati</taxon>
        <taxon>Pseudomonadota</taxon>
        <taxon>Alphaproteobacteria</taxon>
        <taxon>Rhodobacterales</taxon>
        <taxon>Roseobacteraceae</taxon>
        <taxon>Phaeobacter</taxon>
    </lineage>
</organism>
<dbReference type="SMART" id="SM01040">
    <property type="entry name" value="Bro-N"/>
    <property type="match status" value="1"/>
</dbReference>
<dbReference type="EMBL" id="CVRL01000037">
    <property type="protein sequence ID" value="CRL11967.1"/>
    <property type="molecule type" value="Genomic_DNA"/>
</dbReference>
<evidence type="ECO:0000313" key="3">
    <source>
        <dbReference type="Proteomes" id="UP000043764"/>
    </source>
</evidence>
<feature type="domain" description="Bro-N" evidence="1">
    <location>
        <begin position="18"/>
        <end position="133"/>
    </location>
</feature>
<protein>
    <submittedName>
        <fullName evidence="2">Putative phage-encoded protein</fullName>
    </submittedName>
</protein>
<accession>A0A0H5D429</accession>
<dbReference type="InterPro" id="IPR003497">
    <property type="entry name" value="BRO_N_domain"/>
</dbReference>
<reference evidence="3" key="1">
    <citation type="submission" date="2015-05" db="EMBL/GenBank/DDBJ databases">
        <authorList>
            <person name="Rodrigo-Torres Lidia"/>
            <person name="Arahal R.David."/>
        </authorList>
    </citation>
    <scope>NUCLEOTIDE SEQUENCE [LARGE SCALE GENOMIC DNA]</scope>
    <source>
        <strain evidence="3">CECT 7321</strain>
    </source>
</reference>
<dbReference type="PANTHER" id="PTHR36180">
    <property type="entry name" value="DNA-BINDING PROTEIN-RELATED-RELATED"/>
    <property type="match status" value="1"/>
</dbReference>